<dbReference type="AlphaFoldDB" id="A0A1B0ZFY6"/>
<evidence type="ECO:0000259" key="2">
    <source>
        <dbReference type="Pfam" id="PF13548"/>
    </source>
</evidence>
<gene>
    <name evidence="3" type="ORF">DAD186_02730</name>
</gene>
<dbReference type="Proteomes" id="UP000092596">
    <property type="component" value="Chromosome"/>
</dbReference>
<dbReference type="KEGG" id="dva:DAD186_02730"/>
<evidence type="ECO:0000256" key="1">
    <source>
        <dbReference type="SAM" id="Phobius"/>
    </source>
</evidence>
<reference evidence="3 4" key="1">
    <citation type="submission" date="2015-06" db="EMBL/GenBank/DDBJ databases">
        <title>Investigation of pathophysiology for high-risk pregnancy and development of treatment modality based on it.</title>
        <authorList>
            <person name="Kim B.-C."/>
            <person name="Lim S."/>
        </authorList>
    </citation>
    <scope>NUCLEOTIDE SEQUENCE [LARGE SCALE GENOMIC DNA]</scope>
    <source>
        <strain evidence="3 4">AD1-86</strain>
    </source>
</reference>
<feature type="transmembrane region" description="Helical" evidence="1">
    <location>
        <begin position="143"/>
        <end position="176"/>
    </location>
</feature>
<dbReference type="InterPro" id="IPR025196">
    <property type="entry name" value="DUF4126"/>
</dbReference>
<proteinExistence type="predicted"/>
<name>A0A1B0ZFY6_9MICO</name>
<dbReference type="STRING" id="1630135.DAD186_02730"/>
<dbReference type="RefSeq" id="WP_082991020.1">
    <property type="nucleotide sequence ID" value="NZ_CP012117.1"/>
</dbReference>
<sequence length="202" mass="21039">MDAFMMTLSSGVVSGVRPYLMLFVLGLSGRLLEIQEIPQVMQRTDVLVITAVLVIVDFLADKVQFLDSVWDGINTFVRPVAGGAIGFLLGGETDTTTAVIYAIVGTGAALGTHGAKAATRAAVNVSPEPVSNVLVSVIEDVGAVVLAILAVLLPILAGIAAVLILIAAIVAIVVLVRFVRKWCARREARNGAVPEGTAPPLK</sequence>
<keyword evidence="1" id="KW-0472">Membrane</keyword>
<dbReference type="PATRIC" id="fig|1630135.4.peg.275"/>
<dbReference type="Pfam" id="PF13548">
    <property type="entry name" value="DUF4126"/>
    <property type="match status" value="1"/>
</dbReference>
<keyword evidence="1" id="KW-1133">Transmembrane helix</keyword>
<keyword evidence="1" id="KW-0812">Transmembrane</keyword>
<dbReference type="EMBL" id="CP012117">
    <property type="protein sequence ID" value="ANP26832.1"/>
    <property type="molecule type" value="Genomic_DNA"/>
</dbReference>
<evidence type="ECO:0000313" key="3">
    <source>
        <dbReference type="EMBL" id="ANP26832.1"/>
    </source>
</evidence>
<organism evidence="3 4">
    <name type="scientific">Dermabacter vaginalis</name>
    <dbReference type="NCBI Taxonomy" id="1630135"/>
    <lineage>
        <taxon>Bacteria</taxon>
        <taxon>Bacillati</taxon>
        <taxon>Actinomycetota</taxon>
        <taxon>Actinomycetes</taxon>
        <taxon>Micrococcales</taxon>
        <taxon>Dermabacteraceae</taxon>
        <taxon>Dermabacter</taxon>
    </lineage>
</organism>
<feature type="transmembrane region" description="Helical" evidence="1">
    <location>
        <begin position="44"/>
        <end position="60"/>
    </location>
</feature>
<evidence type="ECO:0000313" key="4">
    <source>
        <dbReference type="Proteomes" id="UP000092596"/>
    </source>
</evidence>
<feature type="domain" description="DUF4126" evidence="2">
    <location>
        <begin position="5"/>
        <end position="172"/>
    </location>
</feature>
<feature type="transmembrane region" description="Helical" evidence="1">
    <location>
        <begin position="12"/>
        <end position="32"/>
    </location>
</feature>
<accession>A0A1B0ZFY6</accession>
<protein>
    <recommendedName>
        <fullName evidence="2">DUF4126 domain-containing protein</fullName>
    </recommendedName>
</protein>